<comment type="caution">
    <text evidence="1">The sequence shown here is derived from an EMBL/GenBank/DDBJ whole genome shotgun (WGS) entry which is preliminary data.</text>
</comment>
<dbReference type="AlphaFoldDB" id="A0AAD5MTQ4"/>
<name>A0AAD5MTQ4_PARTN</name>
<gene>
    <name evidence="1" type="ORF">KIN20_010183</name>
</gene>
<protein>
    <submittedName>
        <fullName evidence="1">Uncharacterized protein</fullName>
    </submittedName>
</protein>
<dbReference type="Proteomes" id="UP001196413">
    <property type="component" value="Unassembled WGS sequence"/>
</dbReference>
<sequence>MRGLRAMGTAGDWQPSLAIAFMSKVEAPVIASPAITLLSVWELFCADHRALAMEQRLAPTLAIAFMSKVDSGRLL</sequence>
<proteinExistence type="predicted"/>
<accession>A0AAD5MTQ4</accession>
<keyword evidence="2" id="KW-1185">Reference proteome</keyword>
<evidence type="ECO:0000313" key="1">
    <source>
        <dbReference type="EMBL" id="KAJ1353539.1"/>
    </source>
</evidence>
<organism evidence="1 2">
    <name type="scientific">Parelaphostrongylus tenuis</name>
    <name type="common">Meningeal worm</name>
    <dbReference type="NCBI Taxonomy" id="148309"/>
    <lineage>
        <taxon>Eukaryota</taxon>
        <taxon>Metazoa</taxon>
        <taxon>Ecdysozoa</taxon>
        <taxon>Nematoda</taxon>
        <taxon>Chromadorea</taxon>
        <taxon>Rhabditida</taxon>
        <taxon>Rhabditina</taxon>
        <taxon>Rhabditomorpha</taxon>
        <taxon>Strongyloidea</taxon>
        <taxon>Metastrongylidae</taxon>
        <taxon>Parelaphostrongylus</taxon>
    </lineage>
</organism>
<evidence type="ECO:0000313" key="2">
    <source>
        <dbReference type="Proteomes" id="UP001196413"/>
    </source>
</evidence>
<reference evidence="1" key="1">
    <citation type="submission" date="2021-06" db="EMBL/GenBank/DDBJ databases">
        <title>Parelaphostrongylus tenuis whole genome reference sequence.</title>
        <authorList>
            <person name="Garwood T.J."/>
            <person name="Larsen P.A."/>
            <person name="Fountain-Jones N.M."/>
            <person name="Garbe J.R."/>
            <person name="Macchietto M.G."/>
            <person name="Kania S.A."/>
            <person name="Gerhold R.W."/>
            <person name="Richards J.E."/>
            <person name="Wolf T.M."/>
        </authorList>
    </citation>
    <scope>NUCLEOTIDE SEQUENCE</scope>
    <source>
        <strain evidence="1">MNPRO001-30</strain>
        <tissue evidence="1">Meninges</tissue>
    </source>
</reference>
<dbReference type="EMBL" id="JAHQIW010001746">
    <property type="protein sequence ID" value="KAJ1353539.1"/>
    <property type="molecule type" value="Genomic_DNA"/>
</dbReference>